<dbReference type="GO" id="GO:0005634">
    <property type="term" value="C:nucleus"/>
    <property type="evidence" value="ECO:0007669"/>
    <property type="project" value="TreeGrafter"/>
</dbReference>
<dbReference type="GO" id="GO:0006024">
    <property type="term" value="P:glycosaminoglycan biosynthetic process"/>
    <property type="evidence" value="ECO:0007669"/>
    <property type="project" value="TreeGrafter"/>
</dbReference>
<reference evidence="13 14" key="1">
    <citation type="submission" date="2014-06" db="EMBL/GenBank/DDBJ databases">
        <authorList>
            <person name="Swart Estienne"/>
        </authorList>
    </citation>
    <scope>NUCLEOTIDE SEQUENCE [LARGE SCALE GENOMIC DNA]</scope>
    <source>
        <strain evidence="13 14">130c</strain>
    </source>
</reference>
<accession>A0A078B4S5</accession>
<evidence type="ECO:0000313" key="13">
    <source>
        <dbReference type="EMBL" id="CDW89424.1"/>
    </source>
</evidence>
<dbReference type="GO" id="GO:0000271">
    <property type="term" value="P:polysaccharide biosynthetic process"/>
    <property type="evidence" value="ECO:0007669"/>
    <property type="project" value="InterPro"/>
</dbReference>
<feature type="binding site" evidence="10">
    <location>
        <position position="153"/>
    </location>
    <ligand>
        <name>NAD(+)</name>
        <dbReference type="ChEBI" id="CHEBI:57540"/>
    </ligand>
</feature>
<evidence type="ECO:0000256" key="8">
    <source>
        <dbReference type="PIRSR" id="PIRSR500134-1"/>
    </source>
</evidence>
<proteinExistence type="inferred from homology"/>
<dbReference type="Gene3D" id="3.40.50.720">
    <property type="entry name" value="NAD(P)-binding Rossmann-like Domain"/>
    <property type="match status" value="2"/>
</dbReference>
<dbReference type="AlphaFoldDB" id="A0A078B4S5"/>
<feature type="binding site" evidence="9">
    <location>
        <position position="241"/>
    </location>
    <ligand>
        <name>substrate</name>
    </ligand>
</feature>
<feature type="binding site" evidence="10">
    <location>
        <position position="366"/>
    </location>
    <ligand>
        <name>NAD(+)</name>
        <dbReference type="ChEBI" id="CHEBI:57540"/>
    </ligand>
</feature>
<comment type="pathway">
    <text evidence="1">Nucleotide-sugar biosynthesis; UDP-alpha-D-glucuronate biosynthesis; UDP-alpha-D-glucuronate from UDP-alpha-D-glucose: step 1/1.</text>
</comment>
<evidence type="ECO:0000256" key="10">
    <source>
        <dbReference type="PIRSR" id="PIRSR500134-3"/>
    </source>
</evidence>
<dbReference type="PIRSF" id="PIRSF500134">
    <property type="entry name" value="UDPglc_DH_bac"/>
    <property type="match status" value="1"/>
</dbReference>
<dbReference type="InterPro" id="IPR008927">
    <property type="entry name" value="6-PGluconate_DH-like_C_sf"/>
</dbReference>
<dbReference type="UniPathway" id="UPA00038">
    <property type="reaction ID" value="UER00491"/>
</dbReference>
<keyword evidence="11" id="KW-1133">Transmembrane helix</keyword>
<feature type="active site" description="Nucleophile" evidence="8">
    <location>
        <position position="297"/>
    </location>
</feature>
<comment type="catalytic activity">
    <reaction evidence="6 7">
        <text>UDP-alpha-D-glucose + 2 NAD(+) + H2O = UDP-alpha-D-glucuronate + 2 NADH + 3 H(+)</text>
        <dbReference type="Rhea" id="RHEA:23596"/>
        <dbReference type="ChEBI" id="CHEBI:15377"/>
        <dbReference type="ChEBI" id="CHEBI:15378"/>
        <dbReference type="ChEBI" id="CHEBI:57540"/>
        <dbReference type="ChEBI" id="CHEBI:57945"/>
        <dbReference type="ChEBI" id="CHEBI:58052"/>
        <dbReference type="ChEBI" id="CHEBI:58885"/>
        <dbReference type="EC" id="1.1.1.22"/>
    </reaction>
</comment>
<dbReference type="Proteomes" id="UP000039865">
    <property type="component" value="Unassembled WGS sequence"/>
</dbReference>
<feature type="binding site" evidence="9">
    <location>
        <position position="359"/>
    </location>
    <ligand>
        <name>substrate</name>
    </ligand>
</feature>
<evidence type="ECO:0000256" key="2">
    <source>
        <dbReference type="ARBA" id="ARBA00006601"/>
    </source>
</evidence>
<feature type="binding site" evidence="10">
    <location>
        <position position="53"/>
    </location>
    <ligand>
        <name>NAD(+)</name>
        <dbReference type="ChEBI" id="CHEBI:57540"/>
    </ligand>
</feature>
<dbReference type="OrthoDB" id="5059218at2759"/>
<keyword evidence="4 7" id="KW-0560">Oxidoreductase</keyword>
<dbReference type="PANTHER" id="PTHR11374">
    <property type="entry name" value="UDP-GLUCOSE DEHYDROGENASE/UDP-MANNAC DEHYDROGENASE"/>
    <property type="match status" value="1"/>
</dbReference>
<dbReference type="Pfam" id="PF03720">
    <property type="entry name" value="UDPG_MGDP_dh_C"/>
    <property type="match status" value="1"/>
</dbReference>
<feature type="binding site" evidence="10">
    <location>
        <position position="110"/>
    </location>
    <ligand>
        <name>NAD(+)</name>
        <dbReference type="ChEBI" id="CHEBI:57540"/>
    </ligand>
</feature>
<dbReference type="PIRSF" id="PIRSF000124">
    <property type="entry name" value="UDPglc_GDPman_dh"/>
    <property type="match status" value="1"/>
</dbReference>
<dbReference type="SUPFAM" id="SSF48179">
    <property type="entry name" value="6-phosphogluconate dehydrogenase C-terminal domain-like"/>
    <property type="match status" value="1"/>
</dbReference>
<dbReference type="SUPFAM" id="SSF52413">
    <property type="entry name" value="UDP-glucose/GDP-mannose dehydrogenase C-terminal domain"/>
    <property type="match status" value="1"/>
</dbReference>
<keyword evidence="11" id="KW-0472">Membrane</keyword>
<dbReference type="InterPro" id="IPR036220">
    <property type="entry name" value="UDP-Glc/GDP-Man_DH_C_sf"/>
</dbReference>
<organism evidence="13 14">
    <name type="scientific">Stylonychia lemnae</name>
    <name type="common">Ciliate</name>
    <dbReference type="NCBI Taxonomy" id="5949"/>
    <lineage>
        <taxon>Eukaryota</taxon>
        <taxon>Sar</taxon>
        <taxon>Alveolata</taxon>
        <taxon>Ciliophora</taxon>
        <taxon>Intramacronucleata</taxon>
        <taxon>Spirotrichea</taxon>
        <taxon>Stichotrichia</taxon>
        <taxon>Sporadotrichida</taxon>
        <taxon>Oxytrichidae</taxon>
        <taxon>Stylonychinae</taxon>
        <taxon>Stylonychia</taxon>
    </lineage>
</organism>
<dbReference type="OMA" id="GYIYHSI"/>
<feature type="domain" description="UDP-glucose/GDP-mannose dehydrogenase C-terminal" evidence="12">
    <location>
        <begin position="352"/>
        <end position="467"/>
    </location>
</feature>
<dbReference type="SUPFAM" id="SSF51735">
    <property type="entry name" value="NAD(P)-binding Rossmann-fold domains"/>
    <property type="match status" value="1"/>
</dbReference>
<evidence type="ECO:0000256" key="4">
    <source>
        <dbReference type="ARBA" id="ARBA00023002"/>
    </source>
</evidence>
<dbReference type="InterPro" id="IPR028356">
    <property type="entry name" value="UDPglc_DH_euk"/>
</dbReference>
<evidence type="ECO:0000313" key="14">
    <source>
        <dbReference type="Proteomes" id="UP000039865"/>
    </source>
</evidence>
<evidence type="ECO:0000256" key="11">
    <source>
        <dbReference type="SAM" id="Phobius"/>
    </source>
</evidence>
<feature type="binding site" evidence="10">
    <location>
        <position position="300"/>
    </location>
    <ligand>
        <name>NAD(+)</name>
        <dbReference type="ChEBI" id="CHEBI:57540"/>
    </ligand>
</feature>
<evidence type="ECO:0000256" key="7">
    <source>
        <dbReference type="PIRNR" id="PIRNR000124"/>
    </source>
</evidence>
<dbReference type="SMART" id="SM00984">
    <property type="entry name" value="UDPG_MGDP_dh_C"/>
    <property type="match status" value="1"/>
</dbReference>
<dbReference type="Pfam" id="PF00984">
    <property type="entry name" value="UDPG_MGDP_dh"/>
    <property type="match status" value="1"/>
</dbReference>
<comment type="similarity">
    <text evidence="2 7">Belongs to the UDP-glucose/GDP-mannose dehydrogenase family.</text>
</comment>
<dbReference type="InterPro" id="IPR036291">
    <property type="entry name" value="NAD(P)-bd_dom_sf"/>
</dbReference>
<keyword evidence="11" id="KW-0812">Transmembrane</keyword>
<evidence type="ECO:0000256" key="9">
    <source>
        <dbReference type="PIRSR" id="PIRSR500134-2"/>
    </source>
</evidence>
<dbReference type="EMBL" id="CCKQ01017532">
    <property type="protein sequence ID" value="CDW89424.1"/>
    <property type="molecule type" value="Genomic_DNA"/>
</dbReference>
<dbReference type="GO" id="GO:0003979">
    <property type="term" value="F:UDP-glucose 6-dehydrogenase activity"/>
    <property type="evidence" value="ECO:0007669"/>
    <property type="project" value="UniProtKB-EC"/>
</dbReference>
<evidence type="ECO:0000259" key="12">
    <source>
        <dbReference type="SMART" id="SM00984"/>
    </source>
</evidence>
<dbReference type="InterPro" id="IPR017476">
    <property type="entry name" value="UDP-Glc/GDP-Man"/>
</dbReference>
<evidence type="ECO:0000256" key="5">
    <source>
        <dbReference type="ARBA" id="ARBA00023027"/>
    </source>
</evidence>
<dbReference type="Pfam" id="PF03721">
    <property type="entry name" value="UDPG_MGDP_dh_N"/>
    <property type="match status" value="1"/>
</dbReference>
<feature type="binding site" evidence="9">
    <location>
        <position position="294"/>
    </location>
    <ligand>
        <name>substrate</name>
    </ligand>
</feature>
<evidence type="ECO:0000256" key="1">
    <source>
        <dbReference type="ARBA" id="ARBA00004701"/>
    </source>
</evidence>
<dbReference type="NCBIfam" id="TIGR03026">
    <property type="entry name" value="NDP-sugDHase"/>
    <property type="match status" value="1"/>
</dbReference>
<gene>
    <name evidence="13" type="primary">Contig7257.g7759</name>
    <name evidence="13" type="ORF">STYLEM_18557</name>
</gene>
<dbReference type="InterPro" id="IPR014027">
    <property type="entry name" value="UDP-Glc/GDP-Man_DH_C"/>
</dbReference>
<name>A0A078B4S5_STYLE</name>
<dbReference type="EC" id="1.1.1.22" evidence="3 7"/>
<feature type="binding site" evidence="10">
    <location>
        <position position="188"/>
    </location>
    <ligand>
        <name>NAD(+)</name>
        <dbReference type="ChEBI" id="CHEBI:57540"/>
    </ligand>
</feature>
<dbReference type="InParanoid" id="A0A078B4S5"/>
<dbReference type="Gene3D" id="1.20.5.100">
    <property type="entry name" value="Cytochrome c1, transmembrane anchor, C-terminal"/>
    <property type="match status" value="1"/>
</dbReference>
<evidence type="ECO:0000256" key="6">
    <source>
        <dbReference type="ARBA" id="ARBA00047473"/>
    </source>
</evidence>
<dbReference type="InterPro" id="IPR028357">
    <property type="entry name" value="UDPglc_DH_bac"/>
</dbReference>
<feature type="transmembrane region" description="Helical" evidence="11">
    <location>
        <begin position="21"/>
        <end position="42"/>
    </location>
</feature>
<keyword evidence="5 7" id="KW-0520">NAD</keyword>
<evidence type="ECO:0000256" key="3">
    <source>
        <dbReference type="ARBA" id="ARBA00012954"/>
    </source>
</evidence>
<keyword evidence="14" id="KW-1185">Reference proteome</keyword>
<dbReference type="PANTHER" id="PTHR11374:SF57">
    <property type="entry name" value="DEHYDROGENASE UGD1, PUTATIVE (AFU_ORTHOLOGUE AFUA_8G00920)-RELATED"/>
    <property type="match status" value="1"/>
</dbReference>
<dbReference type="InterPro" id="IPR001732">
    <property type="entry name" value="UDP-Glc/GDP-Man_DH_N"/>
</dbReference>
<protein>
    <recommendedName>
        <fullName evidence="3 7">UDP-glucose 6-dehydrogenase</fullName>
        <ecNumber evidence="3 7">1.1.1.22</ecNumber>
    </recommendedName>
</protein>
<dbReference type="InterPro" id="IPR014026">
    <property type="entry name" value="UDP-Glc/GDP-Man_DH_dimer"/>
</dbReference>
<dbReference type="GO" id="GO:0051287">
    <property type="term" value="F:NAD binding"/>
    <property type="evidence" value="ECO:0007669"/>
    <property type="project" value="InterPro"/>
</dbReference>
<sequence>MDSQTSKSYMAPLKNKLEEGTFIVGSIGAGYVGAITSIILAARQPNLKIIVCDVMQEQINKWNEGRFPFYEPDLEKYYDIAVNVNKNITFTVDVGNCIDQSDALFICVNTPPKVDSDAVLGKEADMTYFDAAIRNISNYGNPEKHKILIEKSTVPVGTYKRINSLLGEKIQNPEACFTIVNMPEFLAEGLAVQRLLNPDRIVIGTTEDLNGQEAFEVIKGLYTNTETLFLKLRTPSSELAKLFINGMLAQRVTSMNSMTYLCEKFGGSIQEVQRMTGSDPRIGPLWLQASPGFGGSCFEKDILSLIYIFESEGQQAQALYWKALLNMNDAQKHRILDMIISEFPEPESTTLTLFGFAFKKNTSDTRLTAIAYIANGLIHKGYHVKIHDPKVTERSFHFEMEVQGFNIVEKTNYEFCGSDYRKAVSGSSAIIIGTEWDEYNELNYNELITLMDGDKKNLYDFRSYVDVQQIQQAGFSKVFKLGN</sequence>
<dbReference type="GO" id="GO:0006065">
    <property type="term" value="P:UDP-glucuronate biosynthetic process"/>
    <property type="evidence" value="ECO:0007669"/>
    <property type="project" value="UniProtKB-UniPathway"/>
</dbReference>
<feature type="binding site" evidence="9">
    <location>
        <begin position="185"/>
        <end position="188"/>
    </location>
    <ligand>
        <name>substrate</name>
    </ligand>
</feature>